<dbReference type="EMBL" id="LANR01000001">
    <property type="protein sequence ID" value="KJV61628.1"/>
    <property type="molecule type" value="Genomic_DNA"/>
</dbReference>
<reference evidence="1 2" key="1">
    <citation type="submission" date="2015-01" db="EMBL/GenBank/DDBJ databases">
        <title>Genome Sequencing of Rickettsiales.</title>
        <authorList>
            <person name="Daugherty S.C."/>
            <person name="Su Q."/>
            <person name="Abolude K."/>
            <person name="Beier-Sexton M."/>
            <person name="Carlyon J.A."/>
            <person name="Carter R."/>
            <person name="Day N.P."/>
            <person name="Dumler S.J."/>
            <person name="Dyachenko V."/>
            <person name="Godinez A."/>
            <person name="Kurtti T.J."/>
            <person name="Lichay M."/>
            <person name="Mullins K.E."/>
            <person name="Ott S."/>
            <person name="Pappas-Brown V."/>
            <person name="Paris D.H."/>
            <person name="Patel P."/>
            <person name="Richards A.L."/>
            <person name="Sadzewicz L."/>
            <person name="Sears K."/>
            <person name="Seidman D."/>
            <person name="Sengamalay N."/>
            <person name="Stenos J."/>
            <person name="Tallon L.J."/>
            <person name="Vincent G."/>
            <person name="Fraser C.M."/>
            <person name="Munderloh U."/>
            <person name="Dunning-Hotopp J.C."/>
        </authorList>
    </citation>
    <scope>NUCLEOTIDE SEQUENCE [LARGE SCALE GENOMIC DNA]</scope>
    <source>
        <strain evidence="1 2">Ac/Pa</strain>
    </source>
</reference>
<dbReference type="AlphaFoldDB" id="A0A0F3N0V4"/>
<comment type="caution">
    <text evidence="1">The sequence shown here is derived from an EMBL/GenBank/DDBJ whole genome shotgun (WGS) entry which is preliminary data.</text>
</comment>
<dbReference type="Proteomes" id="UP000033556">
    <property type="component" value="Unassembled WGS sequence"/>
</dbReference>
<dbReference type="PATRIC" id="fig|1359164.3.peg.632"/>
<protein>
    <submittedName>
        <fullName evidence="1">Uncharacterized protein</fullName>
    </submittedName>
</protein>
<evidence type="ECO:0000313" key="1">
    <source>
        <dbReference type="EMBL" id="KJV61628.1"/>
    </source>
</evidence>
<evidence type="ECO:0000313" key="2">
    <source>
        <dbReference type="Proteomes" id="UP000033556"/>
    </source>
</evidence>
<gene>
    <name evidence="1" type="ORF">APHACPA_0639</name>
</gene>
<sequence length="38" mass="4364">MRGNYKVIDEAISGELLRLPRSLQSLAMTIRYLRNDGL</sequence>
<proteinExistence type="predicted"/>
<accession>A0A0F3N0V4</accession>
<name>A0A0F3N0V4_RICAM</name>
<organism evidence="1 2">
    <name type="scientific">Rickettsia amblyommatis str. Ac/Pa</name>
    <dbReference type="NCBI Taxonomy" id="1359164"/>
    <lineage>
        <taxon>Bacteria</taxon>
        <taxon>Pseudomonadati</taxon>
        <taxon>Pseudomonadota</taxon>
        <taxon>Alphaproteobacteria</taxon>
        <taxon>Rickettsiales</taxon>
        <taxon>Rickettsiaceae</taxon>
        <taxon>Rickettsieae</taxon>
        <taxon>Rickettsia</taxon>
        <taxon>spotted fever group</taxon>
    </lineage>
</organism>
<keyword evidence="2" id="KW-1185">Reference proteome</keyword>